<sequence length="525" mass="54440">MSDVPGAVLPPCPRVLGGSSFRAGCWHDSGAMRRTGGDVQALAPALPVVAGAAISALVAAVVLSAVAWGPGSGGAGAQPSAGASNGRSEPPGPPLPSPAGSPVPIDPPGYSPTEPVIRGSFADPTVIKVAGRYFAYGTNNPSATMPVATAPSPLGPWKMSPGDGLARLPSWATGGRTWAPEVVPPRAGSGPYVLYFSARRKDSDHQCIGVATATSPAGPFIPHEGAPLVCPLTLGGAIDPASYIEADGTRYLLYKSDELKTAAIYLVKLSPDGLSLAGLPKRIMGRSANEPVLVEAPDLVRRGGKYVLLYSSGWYFKPNYQTRYAVASSIEGPYEKAASPLQSTDGYRRTVEGPGSADLLTDENGDYLVFHGILAYRGGSRVNRGMYVARLGWDGARPAVRGVPVRHEAERARLNGCVPARARPKASGGRTIGPFTHDGCRVDVPVFAPAAGRYSISTRYANRTGHGADLELAVNGSVTGSVSLPSTARPGWASATAGVTLTAGWNTISLRRLAGQAELDFLDLR</sequence>
<feature type="region of interest" description="Disordered" evidence="7">
    <location>
        <begin position="72"/>
        <end position="117"/>
    </location>
</feature>
<dbReference type="GO" id="GO:0004553">
    <property type="term" value="F:hydrolase activity, hydrolyzing O-glycosyl compounds"/>
    <property type="evidence" value="ECO:0007669"/>
    <property type="project" value="InterPro"/>
</dbReference>
<evidence type="ECO:0000256" key="2">
    <source>
        <dbReference type="ARBA" id="ARBA00022801"/>
    </source>
</evidence>
<proteinExistence type="inferred from homology"/>
<dbReference type="PANTHER" id="PTHR42812">
    <property type="entry name" value="BETA-XYLOSIDASE"/>
    <property type="match status" value="1"/>
</dbReference>
<dbReference type="InterPro" id="IPR023296">
    <property type="entry name" value="Glyco_hydro_beta-prop_sf"/>
</dbReference>
<feature type="domain" description="CBM6" evidence="8">
    <location>
        <begin position="405"/>
        <end position="525"/>
    </location>
</feature>
<evidence type="ECO:0000313" key="10">
    <source>
        <dbReference type="Proteomes" id="UP000274601"/>
    </source>
</evidence>
<organism evidence="9 10">
    <name type="scientific">Actinomadura pelletieri DSM 43383</name>
    <dbReference type="NCBI Taxonomy" id="1120940"/>
    <lineage>
        <taxon>Bacteria</taxon>
        <taxon>Bacillati</taxon>
        <taxon>Actinomycetota</taxon>
        <taxon>Actinomycetes</taxon>
        <taxon>Streptosporangiales</taxon>
        <taxon>Thermomonosporaceae</taxon>
        <taxon>Actinomadura</taxon>
    </lineage>
</organism>
<comment type="similarity">
    <text evidence="1 6">Belongs to the glycosyl hydrolase 43 family.</text>
</comment>
<dbReference type="Gene3D" id="2.60.120.260">
    <property type="entry name" value="Galactose-binding domain-like"/>
    <property type="match status" value="1"/>
</dbReference>
<dbReference type="InterPro" id="IPR051795">
    <property type="entry name" value="Glycosyl_Hydrlase_43"/>
</dbReference>
<evidence type="ECO:0000256" key="4">
    <source>
        <dbReference type="PIRSR" id="PIRSR606710-1"/>
    </source>
</evidence>
<evidence type="ECO:0000259" key="8">
    <source>
        <dbReference type="PROSITE" id="PS51175"/>
    </source>
</evidence>
<dbReference type="CDD" id="cd08999">
    <property type="entry name" value="GH43_ABN-like"/>
    <property type="match status" value="1"/>
</dbReference>
<comment type="caution">
    <text evidence="9">The sequence shown here is derived from an EMBL/GenBank/DDBJ whole genome shotgun (WGS) entry which is preliminary data.</text>
</comment>
<dbReference type="Pfam" id="PF04616">
    <property type="entry name" value="Glyco_hydro_43"/>
    <property type="match status" value="1"/>
</dbReference>
<feature type="compositionally biased region" description="Low complexity" evidence="7">
    <location>
        <begin position="77"/>
        <end position="89"/>
    </location>
</feature>
<dbReference type="Proteomes" id="UP000274601">
    <property type="component" value="Unassembled WGS sequence"/>
</dbReference>
<feature type="active site" description="Proton acceptor" evidence="4">
    <location>
        <position position="123"/>
    </location>
</feature>
<dbReference type="SUPFAM" id="SSF49785">
    <property type="entry name" value="Galactose-binding domain-like"/>
    <property type="match status" value="1"/>
</dbReference>
<evidence type="ECO:0000256" key="7">
    <source>
        <dbReference type="SAM" id="MobiDB-lite"/>
    </source>
</evidence>
<protein>
    <submittedName>
        <fullName evidence="9">Carbohydrate-binding protein with CBM35 doain</fullName>
    </submittedName>
</protein>
<name>A0A495QGU3_9ACTN</name>
<dbReference type="AlphaFoldDB" id="A0A495QGU3"/>
<evidence type="ECO:0000256" key="1">
    <source>
        <dbReference type="ARBA" id="ARBA00009865"/>
    </source>
</evidence>
<keyword evidence="10" id="KW-1185">Reference proteome</keyword>
<dbReference type="PROSITE" id="PS51175">
    <property type="entry name" value="CBM6"/>
    <property type="match status" value="1"/>
</dbReference>
<dbReference type="InterPro" id="IPR006710">
    <property type="entry name" value="Glyco_hydro_43"/>
</dbReference>
<keyword evidence="3 6" id="KW-0326">Glycosidase</keyword>
<evidence type="ECO:0000256" key="5">
    <source>
        <dbReference type="PIRSR" id="PIRSR606710-2"/>
    </source>
</evidence>
<dbReference type="SUPFAM" id="SSF75005">
    <property type="entry name" value="Arabinanase/levansucrase/invertase"/>
    <property type="match status" value="1"/>
</dbReference>
<dbReference type="OrthoDB" id="9758923at2"/>
<reference evidence="9 10" key="1">
    <citation type="submission" date="2018-10" db="EMBL/GenBank/DDBJ databases">
        <title>Genomic Encyclopedia of Archaeal and Bacterial Type Strains, Phase II (KMG-II): from individual species to whole genera.</title>
        <authorList>
            <person name="Goeker M."/>
        </authorList>
    </citation>
    <scope>NUCLEOTIDE SEQUENCE [LARGE SCALE GENOMIC DNA]</scope>
    <source>
        <strain evidence="9 10">DSM 43383</strain>
    </source>
</reference>
<dbReference type="PANTHER" id="PTHR42812:SF5">
    <property type="entry name" value="ENDO-ARABINASE"/>
    <property type="match status" value="1"/>
</dbReference>
<dbReference type="InterPro" id="IPR008979">
    <property type="entry name" value="Galactose-bd-like_sf"/>
</dbReference>
<feature type="compositionally biased region" description="Pro residues" evidence="7">
    <location>
        <begin position="90"/>
        <end position="110"/>
    </location>
</feature>
<feature type="active site" description="Proton donor" evidence="4">
    <location>
        <position position="295"/>
    </location>
</feature>
<dbReference type="InterPro" id="IPR005084">
    <property type="entry name" value="CBM6"/>
</dbReference>
<dbReference type="GO" id="GO:0030246">
    <property type="term" value="F:carbohydrate binding"/>
    <property type="evidence" value="ECO:0007669"/>
    <property type="project" value="InterPro"/>
</dbReference>
<evidence type="ECO:0000256" key="3">
    <source>
        <dbReference type="ARBA" id="ARBA00023295"/>
    </source>
</evidence>
<dbReference type="GO" id="GO:0005975">
    <property type="term" value="P:carbohydrate metabolic process"/>
    <property type="evidence" value="ECO:0007669"/>
    <property type="project" value="InterPro"/>
</dbReference>
<evidence type="ECO:0000313" key="9">
    <source>
        <dbReference type="EMBL" id="RKS71136.1"/>
    </source>
</evidence>
<dbReference type="Gene3D" id="2.115.10.20">
    <property type="entry name" value="Glycosyl hydrolase domain, family 43"/>
    <property type="match status" value="1"/>
</dbReference>
<dbReference type="EMBL" id="RBWU01000006">
    <property type="protein sequence ID" value="RKS71136.1"/>
    <property type="molecule type" value="Genomic_DNA"/>
</dbReference>
<dbReference type="Pfam" id="PF16990">
    <property type="entry name" value="CBM_35"/>
    <property type="match status" value="1"/>
</dbReference>
<accession>A0A495QGU3</accession>
<gene>
    <name evidence="9" type="ORF">BZB76_5622</name>
</gene>
<evidence type="ECO:0000256" key="6">
    <source>
        <dbReference type="RuleBase" id="RU361187"/>
    </source>
</evidence>
<keyword evidence="2 6" id="KW-0378">Hydrolase</keyword>
<feature type="site" description="Important for catalytic activity, responsible for pKa modulation of the active site Glu and correct orientation of both the proton donor and substrate" evidence="5">
    <location>
        <position position="239"/>
    </location>
</feature>